<dbReference type="Gene3D" id="3.40.50.2300">
    <property type="match status" value="2"/>
</dbReference>
<proteinExistence type="inferred from homology"/>
<protein>
    <recommendedName>
        <fullName evidence="4">Periplasmic binding protein domain-containing protein</fullName>
    </recommendedName>
</protein>
<dbReference type="PANTHER" id="PTHR46847:SF1">
    <property type="entry name" value="D-ALLOSE-BINDING PERIPLASMIC PROTEIN-RELATED"/>
    <property type="match status" value="1"/>
</dbReference>
<dbReference type="CDD" id="cd19996">
    <property type="entry name" value="PBP1_ABC_sugar_binding-like"/>
    <property type="match status" value="1"/>
</dbReference>
<dbReference type="EMBL" id="SOIZ01000214">
    <property type="protein sequence ID" value="TET62006.1"/>
    <property type="molecule type" value="Genomic_DNA"/>
</dbReference>
<dbReference type="PANTHER" id="PTHR46847">
    <property type="entry name" value="D-ALLOSE-BINDING PERIPLASMIC PROTEIN-RELATED"/>
    <property type="match status" value="1"/>
</dbReference>
<accession>A0A523W4R0</accession>
<dbReference type="InterPro" id="IPR028082">
    <property type="entry name" value="Peripla_BP_I"/>
</dbReference>
<comment type="caution">
    <text evidence="5">The sequence shown here is derived from an EMBL/GenBank/DDBJ whole genome shotgun (WGS) entry which is preliminary data.</text>
</comment>
<evidence type="ECO:0000256" key="2">
    <source>
        <dbReference type="ARBA" id="ARBA00007639"/>
    </source>
</evidence>
<evidence type="ECO:0000259" key="4">
    <source>
        <dbReference type="Pfam" id="PF13407"/>
    </source>
</evidence>
<dbReference type="InterPro" id="IPR025997">
    <property type="entry name" value="SBP_2_dom"/>
</dbReference>
<dbReference type="GO" id="GO:0030313">
    <property type="term" value="C:cell envelope"/>
    <property type="evidence" value="ECO:0007669"/>
    <property type="project" value="UniProtKB-SubCell"/>
</dbReference>
<organism evidence="5 6">
    <name type="scientific">Aerophobetes bacterium</name>
    <dbReference type="NCBI Taxonomy" id="2030807"/>
    <lineage>
        <taxon>Bacteria</taxon>
        <taxon>Candidatus Aerophobota</taxon>
    </lineage>
</organism>
<keyword evidence="3" id="KW-0732">Signal</keyword>
<dbReference type="Pfam" id="PF13407">
    <property type="entry name" value="Peripla_BP_4"/>
    <property type="match status" value="1"/>
</dbReference>
<reference evidence="5 6" key="1">
    <citation type="submission" date="2019-03" db="EMBL/GenBank/DDBJ databases">
        <title>Metabolic potential of uncultured bacteria and archaea associated with petroleum seepage in deep-sea sediments.</title>
        <authorList>
            <person name="Dong X."/>
            <person name="Hubert C."/>
        </authorList>
    </citation>
    <scope>NUCLEOTIDE SEQUENCE [LARGE SCALE GENOMIC DNA]</scope>
    <source>
        <strain evidence="5">E29_bin52</strain>
    </source>
</reference>
<dbReference type="AlphaFoldDB" id="A0A523W4R0"/>
<dbReference type="GO" id="GO:0030246">
    <property type="term" value="F:carbohydrate binding"/>
    <property type="evidence" value="ECO:0007669"/>
    <property type="project" value="UniProtKB-ARBA"/>
</dbReference>
<dbReference type="SUPFAM" id="SSF53822">
    <property type="entry name" value="Periplasmic binding protein-like I"/>
    <property type="match status" value="1"/>
</dbReference>
<evidence type="ECO:0000256" key="3">
    <source>
        <dbReference type="ARBA" id="ARBA00022729"/>
    </source>
</evidence>
<comment type="subcellular location">
    <subcellularLocation>
        <location evidence="1">Cell envelope</location>
    </subcellularLocation>
</comment>
<gene>
    <name evidence="5" type="ORF">E3J48_04975</name>
</gene>
<name>A0A523W4R0_UNCAE</name>
<comment type="similarity">
    <text evidence="2">Belongs to the bacterial solute-binding protein 2 family.</text>
</comment>
<sequence>MSRGRRVGQVLLVVGLIALVATGSLFAEEMVDISKYKKSPPYKVAFDIYYKGNTWGVQLFEEFKAEVARHPDLISDAFYTDSEGNAAKQISNIEDLIVRDPDVLVLTPCSFTAVVPVIEKAYDRGIAVILCAAGADTEDYTSFVNVDDFEYGVTGGKWLVEAIGYKGNVVGFSGIAGLSTAEDRWRGAVSVFEQYPEIKVVAHEYCDWTYVKAKMAMENIIPAHPKIDGIWTGAGMMARGAIEALVAAGRSVPPITADDDNGYLKMWKKFDLTAVCLTKPTWLSQKGLQIGLDIVQGKPTPKVNILPAYVITKETRDDFVRPDLPDTMFVNTHLPEDVIRRLFPGE</sequence>
<evidence type="ECO:0000313" key="5">
    <source>
        <dbReference type="EMBL" id="TET62006.1"/>
    </source>
</evidence>
<evidence type="ECO:0000256" key="1">
    <source>
        <dbReference type="ARBA" id="ARBA00004196"/>
    </source>
</evidence>
<dbReference type="Proteomes" id="UP000319130">
    <property type="component" value="Unassembled WGS sequence"/>
</dbReference>
<feature type="domain" description="Periplasmic binding protein" evidence="4">
    <location>
        <begin position="44"/>
        <end position="298"/>
    </location>
</feature>
<evidence type="ECO:0000313" key="6">
    <source>
        <dbReference type="Proteomes" id="UP000319130"/>
    </source>
</evidence>